<gene>
    <name evidence="1" type="ORF">M0813_07762</name>
</gene>
<protein>
    <submittedName>
        <fullName evidence="1">Uncharacterized protein</fullName>
    </submittedName>
</protein>
<reference evidence="1" key="1">
    <citation type="submission" date="2022-08" db="EMBL/GenBank/DDBJ databases">
        <title>Novel sulfate-reducing endosymbionts in the free-living metamonad Anaeramoeba.</title>
        <authorList>
            <person name="Jerlstrom-Hultqvist J."/>
            <person name="Cepicka I."/>
            <person name="Gallot-Lavallee L."/>
            <person name="Salas-Leiva D."/>
            <person name="Curtis B.A."/>
            <person name="Zahonova K."/>
            <person name="Pipaliya S."/>
            <person name="Dacks J."/>
            <person name="Roger A.J."/>
        </authorList>
    </citation>
    <scope>NUCLEOTIDE SEQUENCE</scope>
    <source>
        <strain evidence="1">Schooner1</strain>
    </source>
</reference>
<organism evidence="1 2">
    <name type="scientific">Anaeramoeba flamelloides</name>
    <dbReference type="NCBI Taxonomy" id="1746091"/>
    <lineage>
        <taxon>Eukaryota</taxon>
        <taxon>Metamonada</taxon>
        <taxon>Anaeramoebidae</taxon>
        <taxon>Anaeramoeba</taxon>
    </lineage>
</organism>
<accession>A0ABQ8XD26</accession>
<dbReference type="EMBL" id="JAOAOG010000320">
    <property type="protein sequence ID" value="KAJ6229533.1"/>
    <property type="molecule type" value="Genomic_DNA"/>
</dbReference>
<sequence length="123" mass="14149">MVVKMICVFIVSLKIDESQFPRLRKVRLFAITKSVAGIIKKHLAFVGSNDFLICRRGWSDRKLSTNEKINEMSNFSISITKIPNVGLYGYSPSFWVALKRNSLEDPKSIKKNKRDNLKIVEQD</sequence>
<comment type="caution">
    <text evidence="1">The sequence shown here is derived from an EMBL/GenBank/DDBJ whole genome shotgun (WGS) entry which is preliminary data.</text>
</comment>
<name>A0ABQ8XD26_9EUKA</name>
<evidence type="ECO:0000313" key="1">
    <source>
        <dbReference type="EMBL" id="KAJ6229533.1"/>
    </source>
</evidence>
<dbReference type="Proteomes" id="UP001150062">
    <property type="component" value="Unassembled WGS sequence"/>
</dbReference>
<keyword evidence="2" id="KW-1185">Reference proteome</keyword>
<proteinExistence type="predicted"/>
<evidence type="ECO:0000313" key="2">
    <source>
        <dbReference type="Proteomes" id="UP001150062"/>
    </source>
</evidence>